<evidence type="ECO:0000256" key="1">
    <source>
        <dbReference type="ARBA" id="ARBA00004123"/>
    </source>
</evidence>
<comment type="function">
    <text evidence="9">Component of the Mediator complex, a coactivator involved in the regulated transcription of nearly all RNA polymerase II-dependent genes. Mediator functions as a bridge to convey information from gene-specific regulatory proteins to the basal RNA polymerase II transcription machinery. Mediator is recruited to promoters by direct interactions with regulatory proteins and serves as a scaffold for the assembly of a functional preinitiation complex with RNA polymerase II and the general transcription factors.</text>
</comment>
<evidence type="ECO:0000256" key="6">
    <source>
        <dbReference type="ARBA" id="ARBA00023163"/>
    </source>
</evidence>
<dbReference type="Proteomes" id="UP001367316">
    <property type="component" value="Unassembled WGS sequence"/>
</dbReference>
<evidence type="ECO:0000256" key="5">
    <source>
        <dbReference type="ARBA" id="ARBA00023159"/>
    </source>
</evidence>
<dbReference type="InterPro" id="IPR014801">
    <property type="entry name" value="Mediator_Med5_fun"/>
</dbReference>
<organism evidence="10 11">
    <name type="scientific">Phyllosticta paracitricarpa</name>
    <dbReference type="NCBI Taxonomy" id="2016321"/>
    <lineage>
        <taxon>Eukaryota</taxon>
        <taxon>Fungi</taxon>
        <taxon>Dikarya</taxon>
        <taxon>Ascomycota</taxon>
        <taxon>Pezizomycotina</taxon>
        <taxon>Dothideomycetes</taxon>
        <taxon>Dothideomycetes incertae sedis</taxon>
        <taxon>Botryosphaeriales</taxon>
        <taxon>Phyllostictaceae</taxon>
        <taxon>Phyllosticta</taxon>
    </lineage>
</organism>
<comment type="caution">
    <text evidence="10">The sequence shown here is derived from an EMBL/GenBank/DDBJ whole genome shotgun (WGS) entry which is preliminary data.</text>
</comment>
<evidence type="ECO:0000256" key="2">
    <source>
        <dbReference type="ARBA" id="ARBA00008782"/>
    </source>
</evidence>
<evidence type="ECO:0000256" key="8">
    <source>
        <dbReference type="ARBA" id="ARBA00031256"/>
    </source>
</evidence>
<comment type="subcellular location">
    <subcellularLocation>
        <location evidence="1 9">Nucleus</location>
    </subcellularLocation>
</comment>
<sequence length="1041" mass="113604">MAKVKYTWHIFIDTCLRKRLATDDYDKLARDLRARIPKDGAALSEALLRPKTLSAFYFDPLVVVYLERSLALDLLDPPHILEALFRHAREANAATDRSQPESWNVKSQSYVSPELEELVFARLSRAYMINERPKKVSEAQKTLALLTKWMSTMSSTQAAESVINSIAEGTQGHRTTTIMSLGLLVIAVLEHPKIAGVLEKASPKWVSKALSESITAFMPHLSQASLQLADRLGMLQKQYSLTDHAANAVDDGSANNGLDVAVLQLETVMDLPVINTRAGLYVFINSILAARPLTDDHMILNYLQARYKGDIQSLAIDLITASFDVLAANSAYRSETNETLFNFRSFLVNKVPTLLTVLASSMFSPLTPEMCITQALNHIDRNAFPSFSQAFGDGVSVNSALSDVRQDFLFACALHQLIPEASIERLLGETPMNGVSEKHVKENLVAQCSNNFERVEEYLNEMEAMDGNAGTIVAAMTEVIRNLCMARDTVSLKTICNALSRKPRSLDVILQYTSPASILQPLCQLLDSWKHEEEQSEIAMSKKRALANFFIGEYQPVYDEFGAVLLLIQAFVLRHDLKSVDLGVEDGSFIAQLIERGHVSIVQEELSEEQKKYLDGWVRGLYGSDGISDDLLKSCRPQDFYLLVPTIFNETVYACSVDAVSIDEVKSGLEFLLETFLLPSLVGAVFWMTSRALEQTPKEIDITLQILSRLIRPASISGDAQAIHSSIVSMVARRLEHCLRKLQYRYPSRSDISGLLDIISSSHDYERTPYCSFSEIDAWIANSGGSFRHAIKFSFHNLIIWNGQSDINPTPPPYSHRQLFSALQIVGVCKVLRAILEEIKNQTANGTGAVALDVAVNLICAPLHVNSCTPVSWLGCPVPSPNPLRTTLNLREMLKQELDDPTALMADPALAEAAVRLHRRVEAQLAGPQLEHLPTAGLMQGIEMTATGVDMGMGVPASGDTNAASGAQASGAAAVAAGGDIADDLGLGATGAGTGIDGLGDASGGLEGLGSMDDMLDGAAAAAATDDDVFSGLVLEDEYNF</sequence>
<dbReference type="PANTHER" id="PTHR35784">
    <property type="entry name" value="MEDIATOR OF RNA POLYMERASE II TRANSCRIPTION SUBUNIT 5"/>
    <property type="match status" value="1"/>
</dbReference>
<comment type="subunit">
    <text evidence="9">Component of the Mediator complex.</text>
</comment>
<keyword evidence="5 9" id="KW-0010">Activator</keyword>
<dbReference type="EMBL" id="JBBPBF010000009">
    <property type="protein sequence ID" value="KAK7612793.1"/>
    <property type="molecule type" value="Genomic_DNA"/>
</dbReference>
<dbReference type="Pfam" id="PF08689">
    <property type="entry name" value="Med5"/>
    <property type="match status" value="1"/>
</dbReference>
<dbReference type="PANTHER" id="PTHR35784:SF1">
    <property type="entry name" value="MEDIATOR OF RNA POLYMERASE II TRANSCRIPTION SUBUNIT 5"/>
    <property type="match status" value="1"/>
</dbReference>
<evidence type="ECO:0000256" key="9">
    <source>
        <dbReference type="RuleBase" id="RU364142"/>
    </source>
</evidence>
<keyword evidence="7 9" id="KW-0539">Nucleus</keyword>
<evidence type="ECO:0000256" key="4">
    <source>
        <dbReference type="ARBA" id="ARBA00023015"/>
    </source>
</evidence>
<evidence type="ECO:0000313" key="11">
    <source>
        <dbReference type="Proteomes" id="UP001367316"/>
    </source>
</evidence>
<protein>
    <recommendedName>
        <fullName evidence="3 9">Mediator of RNA polymerase II transcription subunit 5</fullName>
    </recommendedName>
    <alternativeName>
        <fullName evidence="8 9">Mediator complex subunit 5</fullName>
    </alternativeName>
</protein>
<name>A0ABR1NDD3_9PEZI</name>
<keyword evidence="6 9" id="KW-0804">Transcription</keyword>
<evidence type="ECO:0000256" key="3">
    <source>
        <dbReference type="ARBA" id="ARBA00020628"/>
    </source>
</evidence>
<accession>A0ABR1NDD3</accession>
<reference evidence="10 11" key="1">
    <citation type="submission" date="2024-04" db="EMBL/GenBank/DDBJ databases">
        <title>Phyllosticta paracitricarpa is synonymous to the EU quarantine fungus P. citricarpa based on phylogenomic analyses.</title>
        <authorList>
            <consortium name="Lawrence Berkeley National Laboratory"/>
            <person name="Van ingen-buijs V.A."/>
            <person name="Van westerhoven A.C."/>
            <person name="Haridas S."/>
            <person name="Skiadas P."/>
            <person name="Martin F."/>
            <person name="Groenewald J.Z."/>
            <person name="Crous P.W."/>
            <person name="Seidl M.F."/>
        </authorList>
    </citation>
    <scope>NUCLEOTIDE SEQUENCE [LARGE SCALE GENOMIC DNA]</scope>
    <source>
        <strain evidence="10 11">CBS 141358</strain>
    </source>
</reference>
<evidence type="ECO:0000256" key="7">
    <source>
        <dbReference type="ARBA" id="ARBA00023242"/>
    </source>
</evidence>
<proteinExistence type="inferred from homology"/>
<gene>
    <name evidence="9" type="primary">MED5</name>
    <name evidence="10" type="ORF">JOL62DRAFT_498882</name>
</gene>
<keyword evidence="4 9" id="KW-0805">Transcription regulation</keyword>
<evidence type="ECO:0000313" key="10">
    <source>
        <dbReference type="EMBL" id="KAK7612793.1"/>
    </source>
</evidence>
<comment type="similarity">
    <text evidence="2 9">Belongs to the Mediator complex subunit 5 family.</text>
</comment>
<keyword evidence="11" id="KW-1185">Reference proteome</keyword>